<sequence>MRIIFVLTYPSYHTIADRAEWLRWDNRDRRMPGLLAAMGVDVELWGVGREAFETQSDLPGLSPYPIRLFEASRAGAKSRDHVSDAMAEAAREDPADLFVLIGTNGGAGYHLFDKVLRAGRRRFAVIIGGDYWSRIVPHATFLFPESQIQVEALAAPRRLFRKPIPRDRMELLPKTIDTERFRPLADSRKDWDVVAVARLARWKRFDEIGELSATYRIAVAGGGPQAKQLAKRYPAIEWLGHVAHGEVPGLLNRSRLYFHAGRREYHPRAIPEAMACGLPVIAFNDHFGPDVVPRSCGALVDIHSYEAAVSGLLHDPRRRAQMGESARAHVVATHGPTSSEHACRTLMRIAAE</sequence>
<accession>A0A8T4IJ17</accession>
<dbReference type="CDD" id="cd03801">
    <property type="entry name" value="GT4_PimA-like"/>
    <property type="match status" value="1"/>
</dbReference>
<proteinExistence type="predicted"/>
<comment type="caution">
    <text evidence="2">The sequence shown here is derived from an EMBL/GenBank/DDBJ whole genome shotgun (WGS) entry which is preliminary data.</text>
</comment>
<feature type="domain" description="Glycosyl transferase family 1" evidence="1">
    <location>
        <begin position="184"/>
        <end position="328"/>
    </location>
</feature>
<dbReference type="SUPFAM" id="SSF53756">
    <property type="entry name" value="UDP-Glycosyltransferase/glycogen phosphorylase"/>
    <property type="match status" value="1"/>
</dbReference>
<evidence type="ECO:0000259" key="1">
    <source>
        <dbReference type="Pfam" id="PF00534"/>
    </source>
</evidence>
<gene>
    <name evidence="2" type="ORF">J7S20_07315</name>
</gene>
<dbReference type="InterPro" id="IPR050194">
    <property type="entry name" value="Glycosyltransferase_grp1"/>
</dbReference>
<dbReference type="RefSeq" id="WP_284053596.1">
    <property type="nucleotide sequence ID" value="NZ_JAGRQC010000002.1"/>
</dbReference>
<dbReference type="GO" id="GO:0016757">
    <property type="term" value="F:glycosyltransferase activity"/>
    <property type="evidence" value="ECO:0007669"/>
    <property type="project" value="InterPro"/>
</dbReference>
<evidence type="ECO:0000313" key="2">
    <source>
        <dbReference type="EMBL" id="MBR0552309.1"/>
    </source>
</evidence>
<dbReference type="Proteomes" id="UP000676996">
    <property type="component" value="Unassembled WGS sequence"/>
</dbReference>
<protein>
    <submittedName>
        <fullName evidence="2">Glycosyltransferase family 4 protein</fullName>
    </submittedName>
</protein>
<reference evidence="2" key="1">
    <citation type="submission" date="2021-04" db="EMBL/GenBank/DDBJ databases">
        <title>Ouciella asimina sp. nov., isolated from the surface seawater in the hydrothermal field of Okinawa Trough.</title>
        <authorList>
            <person name="Shuang W."/>
        </authorList>
    </citation>
    <scope>NUCLEOTIDE SEQUENCE</scope>
    <source>
        <strain evidence="2">LXI357</strain>
    </source>
</reference>
<dbReference type="Gene3D" id="3.40.50.2000">
    <property type="entry name" value="Glycogen Phosphorylase B"/>
    <property type="match status" value="2"/>
</dbReference>
<dbReference type="EMBL" id="JAGRQC010000002">
    <property type="protein sequence ID" value="MBR0552309.1"/>
    <property type="molecule type" value="Genomic_DNA"/>
</dbReference>
<evidence type="ECO:0000313" key="3">
    <source>
        <dbReference type="Proteomes" id="UP000676996"/>
    </source>
</evidence>
<dbReference type="AlphaFoldDB" id="A0A8T4IJ17"/>
<keyword evidence="3" id="KW-1185">Reference proteome</keyword>
<dbReference type="Pfam" id="PF00534">
    <property type="entry name" value="Glycos_transf_1"/>
    <property type="match status" value="1"/>
</dbReference>
<dbReference type="PANTHER" id="PTHR45947:SF3">
    <property type="entry name" value="SULFOQUINOVOSYL TRANSFERASE SQD2"/>
    <property type="match status" value="1"/>
</dbReference>
<dbReference type="PANTHER" id="PTHR45947">
    <property type="entry name" value="SULFOQUINOVOSYL TRANSFERASE SQD2"/>
    <property type="match status" value="1"/>
</dbReference>
<name>A0A8T4IJ17_9SPHN</name>
<dbReference type="InterPro" id="IPR001296">
    <property type="entry name" value="Glyco_trans_1"/>
</dbReference>
<organism evidence="2 3">
    <name type="scientific">Stakelama marina</name>
    <dbReference type="NCBI Taxonomy" id="2826939"/>
    <lineage>
        <taxon>Bacteria</taxon>
        <taxon>Pseudomonadati</taxon>
        <taxon>Pseudomonadota</taxon>
        <taxon>Alphaproteobacteria</taxon>
        <taxon>Sphingomonadales</taxon>
        <taxon>Sphingomonadaceae</taxon>
        <taxon>Stakelama</taxon>
    </lineage>
</organism>